<keyword evidence="3" id="KW-0645">Protease</keyword>
<dbReference type="Pfam" id="PF02517">
    <property type="entry name" value="Rce1-like"/>
    <property type="match status" value="1"/>
</dbReference>
<sequence length="278" mass="31307">MGRILLFLEKSRKGHPGTLGTVILFSLVIGLLFNLLFLIPAFKEIAGNKLLLLGIGVIVYSVWIGTVLYLLKRDGFTLAELGITKDKAVKGARISLYVFVIVNMVLIISSLINKRPLIRTEHFNAYAEVLRTAVIFNLNTLPGAFIEELVFRVYLIAQLYLLLKHRIASSGLRLLVVLICSQAVFAIVHIPMLVFRHDYNMTYIFAALKTLFMSGINFALIYLLVRNVFIVTFLHAVSNYSLAIIETPIHFEQLFMLVLLMLGIALTWRKQVPVAGDQ</sequence>
<feature type="transmembrane region" description="Helical" evidence="1">
    <location>
        <begin position="175"/>
        <end position="195"/>
    </location>
</feature>
<gene>
    <name evidence="3" type="ORF">ABR189_18110</name>
</gene>
<proteinExistence type="predicted"/>
<accession>A0ABV2T8F1</accession>
<dbReference type="Proteomes" id="UP001549749">
    <property type="component" value="Unassembled WGS sequence"/>
</dbReference>
<feature type="transmembrane region" description="Helical" evidence="1">
    <location>
        <begin position="51"/>
        <end position="71"/>
    </location>
</feature>
<keyword evidence="3" id="KW-0378">Hydrolase</keyword>
<feature type="transmembrane region" description="Helical" evidence="1">
    <location>
        <begin position="249"/>
        <end position="268"/>
    </location>
</feature>
<keyword evidence="1" id="KW-0812">Transmembrane</keyword>
<organism evidence="3 4">
    <name type="scientific">Chitinophaga defluvii</name>
    <dbReference type="NCBI Taxonomy" id="3163343"/>
    <lineage>
        <taxon>Bacteria</taxon>
        <taxon>Pseudomonadati</taxon>
        <taxon>Bacteroidota</taxon>
        <taxon>Chitinophagia</taxon>
        <taxon>Chitinophagales</taxon>
        <taxon>Chitinophagaceae</taxon>
        <taxon>Chitinophaga</taxon>
    </lineage>
</organism>
<evidence type="ECO:0000313" key="4">
    <source>
        <dbReference type="Proteomes" id="UP001549749"/>
    </source>
</evidence>
<keyword evidence="1" id="KW-0472">Membrane</keyword>
<evidence type="ECO:0000256" key="1">
    <source>
        <dbReference type="SAM" id="Phobius"/>
    </source>
</evidence>
<dbReference type="GO" id="GO:0008233">
    <property type="term" value="F:peptidase activity"/>
    <property type="evidence" value="ECO:0007669"/>
    <property type="project" value="UniProtKB-KW"/>
</dbReference>
<reference evidence="3 4" key="1">
    <citation type="submission" date="2024-06" db="EMBL/GenBank/DDBJ databases">
        <title>Chitinophaga defluvii sp. nov., isolated from municipal sewage.</title>
        <authorList>
            <person name="Zhang L."/>
        </authorList>
    </citation>
    <scope>NUCLEOTIDE SEQUENCE [LARGE SCALE GENOMIC DNA]</scope>
    <source>
        <strain evidence="3 4">H8</strain>
    </source>
</reference>
<protein>
    <submittedName>
        <fullName evidence="3">CPBP family glutamic-type intramembrane protease</fullName>
    </submittedName>
</protein>
<name>A0ABV2T8F1_9BACT</name>
<dbReference type="InterPro" id="IPR003675">
    <property type="entry name" value="Rce1/LyrA-like_dom"/>
</dbReference>
<feature type="transmembrane region" description="Helical" evidence="1">
    <location>
        <begin position="215"/>
        <end position="237"/>
    </location>
</feature>
<evidence type="ECO:0000313" key="3">
    <source>
        <dbReference type="EMBL" id="MET6999309.1"/>
    </source>
</evidence>
<dbReference type="RefSeq" id="WP_354661878.1">
    <property type="nucleotide sequence ID" value="NZ_JBEXAC010000002.1"/>
</dbReference>
<dbReference type="GO" id="GO:0006508">
    <property type="term" value="P:proteolysis"/>
    <property type="evidence" value="ECO:0007669"/>
    <property type="project" value="UniProtKB-KW"/>
</dbReference>
<feature type="transmembrane region" description="Helical" evidence="1">
    <location>
        <begin position="144"/>
        <end position="163"/>
    </location>
</feature>
<keyword evidence="1" id="KW-1133">Transmembrane helix</keyword>
<comment type="caution">
    <text evidence="3">The sequence shown here is derived from an EMBL/GenBank/DDBJ whole genome shotgun (WGS) entry which is preliminary data.</text>
</comment>
<dbReference type="EMBL" id="JBEXAC010000002">
    <property type="protein sequence ID" value="MET6999309.1"/>
    <property type="molecule type" value="Genomic_DNA"/>
</dbReference>
<feature type="transmembrane region" description="Helical" evidence="1">
    <location>
        <begin position="92"/>
        <end position="112"/>
    </location>
</feature>
<evidence type="ECO:0000259" key="2">
    <source>
        <dbReference type="Pfam" id="PF02517"/>
    </source>
</evidence>
<keyword evidence="4" id="KW-1185">Reference proteome</keyword>
<feature type="transmembrane region" description="Helical" evidence="1">
    <location>
        <begin position="21"/>
        <end position="39"/>
    </location>
</feature>
<feature type="domain" description="CAAX prenyl protease 2/Lysostaphin resistance protein A-like" evidence="2">
    <location>
        <begin position="134"/>
        <end position="240"/>
    </location>
</feature>